<dbReference type="EMBL" id="VTZD01000022">
    <property type="protein sequence ID" value="KAA1142397.1"/>
    <property type="molecule type" value="Genomic_DNA"/>
</dbReference>
<evidence type="ECO:0000313" key="2">
    <source>
        <dbReference type="Proteomes" id="UP000323297"/>
    </source>
</evidence>
<dbReference type="AlphaFoldDB" id="A0A5B0SX75"/>
<reference evidence="1 2" key="1">
    <citation type="submission" date="2019-08" db="EMBL/GenBank/DDBJ databases">
        <title>Draft genome sequence of Citrobacter portucalensis strain isolated from green turtle.</title>
        <authorList>
            <person name="Fernandes M.R."/>
            <person name="Sellera F.P."/>
            <person name="Goldeberg D.W."/>
            <person name="Costa D.C."/>
            <person name="Lincopan N."/>
        </authorList>
    </citation>
    <scope>NUCLEOTIDE SEQUENCE [LARGE SCALE GENOMIC DNA]</scope>
    <source>
        <strain evidence="1 2">TV06</strain>
    </source>
</reference>
<dbReference type="InterPro" id="IPR010382">
    <property type="entry name" value="DUF977"/>
</dbReference>
<name>A0A5B0SX75_9ENTR</name>
<accession>A0A5B0SX75</accession>
<gene>
    <name evidence="1" type="ORF">D3H66_17115</name>
</gene>
<sequence length="112" mass="12771">MPRPNTPEEQAALIRVIIEEVKIRGRLTVSEASQMLSLHRQTAEKYFRVAAERGELIRYGRLGLFRDPKAVIDFDLQRFSYGSSKPLIELPADFRGSAVMRRVIDIVGRMPA</sequence>
<dbReference type="RefSeq" id="WP_024174857.1">
    <property type="nucleotide sequence ID" value="NZ_JANDBI010000023.1"/>
</dbReference>
<dbReference type="Proteomes" id="UP000323297">
    <property type="component" value="Unassembled WGS sequence"/>
</dbReference>
<protein>
    <submittedName>
        <fullName evidence="1">DUF977 family protein</fullName>
    </submittedName>
</protein>
<evidence type="ECO:0000313" key="1">
    <source>
        <dbReference type="EMBL" id="KAA1142397.1"/>
    </source>
</evidence>
<comment type="caution">
    <text evidence="1">The sequence shown here is derived from an EMBL/GenBank/DDBJ whole genome shotgun (WGS) entry which is preliminary data.</text>
</comment>
<dbReference type="Pfam" id="PF06163">
    <property type="entry name" value="DUF977"/>
    <property type="match status" value="1"/>
</dbReference>
<proteinExistence type="predicted"/>
<organism evidence="1 2">
    <name type="scientific">Citrobacter portucalensis</name>
    <dbReference type="NCBI Taxonomy" id="1639133"/>
    <lineage>
        <taxon>Bacteria</taxon>
        <taxon>Pseudomonadati</taxon>
        <taxon>Pseudomonadota</taxon>
        <taxon>Gammaproteobacteria</taxon>
        <taxon>Enterobacterales</taxon>
        <taxon>Enterobacteriaceae</taxon>
        <taxon>Citrobacter</taxon>
        <taxon>Citrobacter freundii complex</taxon>
    </lineage>
</organism>